<proteinExistence type="predicted"/>
<feature type="region of interest" description="Disordered" evidence="1">
    <location>
        <begin position="25"/>
        <end position="46"/>
    </location>
</feature>
<keyword evidence="3" id="KW-1185">Reference proteome</keyword>
<evidence type="ECO:0000313" key="2">
    <source>
        <dbReference type="EMBL" id="SDC20511.1"/>
    </source>
</evidence>
<protein>
    <submittedName>
        <fullName evidence="2">Uncharacterized protein</fullName>
    </submittedName>
</protein>
<sequence length="224" mass="24596">MTAVDVWDGTDGADDGGEIEDFTRIPYPDAWNRDPEDGTDGTSGLEVDGDGFARELLDAANAWYRVVELLIDQGFAPEDCEAEVVRRCAKVSRGQRALMRGIAQEEAEYGQLAADESACDFPWGRLCPEHGKTLREGRRGCYCAYEGCERRWPVGYSRGHCDQPAAVLVVSAFKNGEWRLCAEHRRLHPAGRTPRTFQASALMVAGPPDAASPAVESDSDRRDG</sequence>
<name>A0A1G6JPB7_9PSEU</name>
<reference evidence="3" key="1">
    <citation type="submission" date="2016-10" db="EMBL/GenBank/DDBJ databases">
        <authorList>
            <person name="Varghese N."/>
            <person name="Submissions S."/>
        </authorList>
    </citation>
    <scope>NUCLEOTIDE SEQUENCE [LARGE SCALE GENOMIC DNA]</scope>
    <source>
        <strain evidence="3">IBRC-M 10403</strain>
    </source>
</reference>
<organism evidence="2 3">
    <name type="scientific">Actinokineospora iranica</name>
    <dbReference type="NCBI Taxonomy" id="1271860"/>
    <lineage>
        <taxon>Bacteria</taxon>
        <taxon>Bacillati</taxon>
        <taxon>Actinomycetota</taxon>
        <taxon>Actinomycetes</taxon>
        <taxon>Pseudonocardiales</taxon>
        <taxon>Pseudonocardiaceae</taxon>
        <taxon>Actinokineospora</taxon>
    </lineage>
</organism>
<dbReference type="Proteomes" id="UP000199501">
    <property type="component" value="Unassembled WGS sequence"/>
</dbReference>
<gene>
    <name evidence="2" type="ORF">SAMN05216174_101498</name>
</gene>
<accession>A0A1G6JPB7</accession>
<dbReference type="EMBL" id="FMZZ01000001">
    <property type="protein sequence ID" value="SDC20511.1"/>
    <property type="molecule type" value="Genomic_DNA"/>
</dbReference>
<dbReference type="AlphaFoldDB" id="A0A1G6JPB7"/>
<dbReference type="OrthoDB" id="4551289at2"/>
<evidence type="ECO:0000313" key="3">
    <source>
        <dbReference type="Proteomes" id="UP000199501"/>
    </source>
</evidence>
<evidence type="ECO:0000256" key="1">
    <source>
        <dbReference type="SAM" id="MobiDB-lite"/>
    </source>
</evidence>
<dbReference type="RefSeq" id="WP_139190465.1">
    <property type="nucleotide sequence ID" value="NZ_FMZZ01000001.1"/>
</dbReference>
<dbReference type="STRING" id="1271860.SAMN05216174_101498"/>